<reference evidence="1" key="1">
    <citation type="submission" date="2023-08" db="EMBL/GenBank/DDBJ databases">
        <authorList>
            <person name="Audoor S."/>
            <person name="Bilcke G."/>
        </authorList>
    </citation>
    <scope>NUCLEOTIDE SEQUENCE</scope>
</reference>
<name>A0AAD2CGJ2_9STRA</name>
<accession>A0AAD2CGJ2</accession>
<dbReference type="InterPro" id="IPR046149">
    <property type="entry name" value="DUF6151"/>
</dbReference>
<proteinExistence type="predicted"/>
<evidence type="ECO:0008006" key="3">
    <source>
        <dbReference type="Google" id="ProtNLM"/>
    </source>
</evidence>
<keyword evidence="2" id="KW-1185">Reference proteome</keyword>
<evidence type="ECO:0000313" key="1">
    <source>
        <dbReference type="EMBL" id="CAJ1931514.1"/>
    </source>
</evidence>
<sequence length="203" mass="23076">MASAAIGLLAFRAFKRSRSPIIETKFCCPCGKVKGTIRAKYEDSSRIHCCCTDCRAYTKAVAALGGKVKPLIHDYGEAHLCQVCKSDVTIDEGLEHIKLARKGPSQGMHRYYTGCCSVPLMNTFDFLGFVALYEDHLDEHHKQFHGPSVFCEHEAEKPFDLPIPKASTPRFLWNVLRYMPWRHSGPFDYTLEPLYWGDNKKKN</sequence>
<gene>
    <name evidence="1" type="ORF">CYCCA115_LOCUS2421</name>
</gene>
<dbReference type="Proteomes" id="UP001295423">
    <property type="component" value="Unassembled WGS sequence"/>
</dbReference>
<dbReference type="Gene3D" id="3.90.1590.10">
    <property type="entry name" value="glutathione-dependent formaldehyde- activating enzyme (gfa)"/>
    <property type="match status" value="1"/>
</dbReference>
<dbReference type="EMBL" id="CAKOGP040000158">
    <property type="protein sequence ID" value="CAJ1931514.1"/>
    <property type="molecule type" value="Genomic_DNA"/>
</dbReference>
<organism evidence="1 2">
    <name type="scientific">Cylindrotheca closterium</name>
    <dbReference type="NCBI Taxonomy" id="2856"/>
    <lineage>
        <taxon>Eukaryota</taxon>
        <taxon>Sar</taxon>
        <taxon>Stramenopiles</taxon>
        <taxon>Ochrophyta</taxon>
        <taxon>Bacillariophyta</taxon>
        <taxon>Bacillariophyceae</taxon>
        <taxon>Bacillariophycidae</taxon>
        <taxon>Bacillariales</taxon>
        <taxon>Bacillariaceae</taxon>
        <taxon>Cylindrotheca</taxon>
    </lineage>
</organism>
<protein>
    <recommendedName>
        <fullName evidence="3">CENP-V/GFA domain-containing protein</fullName>
    </recommendedName>
</protein>
<dbReference type="Pfam" id="PF19648">
    <property type="entry name" value="DUF6151"/>
    <property type="match status" value="1"/>
</dbReference>
<evidence type="ECO:0000313" key="2">
    <source>
        <dbReference type="Proteomes" id="UP001295423"/>
    </source>
</evidence>
<dbReference type="AlphaFoldDB" id="A0AAD2CGJ2"/>
<comment type="caution">
    <text evidence="1">The sequence shown here is derived from an EMBL/GenBank/DDBJ whole genome shotgun (WGS) entry which is preliminary data.</text>
</comment>